<accession>A0A9X3YJV7</accession>
<protein>
    <submittedName>
        <fullName evidence="1">Uncharacterized protein</fullName>
    </submittedName>
</protein>
<dbReference type="RefSeq" id="WP_263541137.1">
    <property type="nucleotide sequence ID" value="NZ_JAOVZO020000011.1"/>
</dbReference>
<dbReference type="EMBL" id="JAOVZO020000011">
    <property type="protein sequence ID" value="MDC8012565.1"/>
    <property type="molecule type" value="Genomic_DNA"/>
</dbReference>
<comment type="caution">
    <text evidence="1">The sequence shown here is derived from an EMBL/GenBank/DDBJ whole genome shotgun (WGS) entry which is preliminary data.</text>
</comment>
<evidence type="ECO:0000313" key="1">
    <source>
        <dbReference type="EMBL" id="MDC8012565.1"/>
    </source>
</evidence>
<keyword evidence="2" id="KW-1185">Reference proteome</keyword>
<gene>
    <name evidence="1" type="ORF">OD750_008390</name>
</gene>
<dbReference type="AlphaFoldDB" id="A0A9X3YJV7"/>
<sequence>MKIHVDFSLFTESDGSFGTVHGFIEFASPPQIGDTVSFQSGKAGVVLDPRSGFVGMVEVHGRIFTANPDERSGVSLLLADVTVPTPDAARIAANYLERAFGLFIDVYNDS</sequence>
<name>A0A9X3YJV7_9GAMM</name>
<proteinExistence type="predicted"/>
<organism evidence="1 2">
    <name type="scientific">Tahibacter soli</name>
    <dbReference type="NCBI Taxonomy" id="2983605"/>
    <lineage>
        <taxon>Bacteria</taxon>
        <taxon>Pseudomonadati</taxon>
        <taxon>Pseudomonadota</taxon>
        <taxon>Gammaproteobacteria</taxon>
        <taxon>Lysobacterales</taxon>
        <taxon>Rhodanobacteraceae</taxon>
        <taxon>Tahibacter</taxon>
    </lineage>
</organism>
<reference evidence="1" key="1">
    <citation type="submission" date="2023-02" db="EMBL/GenBank/DDBJ databases">
        <title>Tahibacter soli sp. nov. isolated from soil.</title>
        <authorList>
            <person name="Baek J.H."/>
            <person name="Lee J.K."/>
            <person name="Choi D.G."/>
            <person name="Jeon C.O."/>
        </authorList>
    </citation>
    <scope>NUCLEOTIDE SEQUENCE</scope>
    <source>
        <strain evidence="1">BL</strain>
    </source>
</reference>
<evidence type="ECO:0000313" key="2">
    <source>
        <dbReference type="Proteomes" id="UP001139971"/>
    </source>
</evidence>
<dbReference type="Proteomes" id="UP001139971">
    <property type="component" value="Unassembled WGS sequence"/>
</dbReference>